<proteinExistence type="inferred from homology"/>
<dbReference type="SUPFAM" id="SSF54637">
    <property type="entry name" value="Thioesterase/thiol ester dehydrase-isomerase"/>
    <property type="match status" value="1"/>
</dbReference>
<accession>A0ABV5RXP9</accession>
<dbReference type="Gene3D" id="3.10.129.10">
    <property type="entry name" value="Hotdog Thioesterase"/>
    <property type="match status" value="1"/>
</dbReference>
<dbReference type="InterPro" id="IPR029069">
    <property type="entry name" value="HotDog_dom_sf"/>
</dbReference>
<comment type="similarity">
    <text evidence="1">Belongs to the enoyl-CoA hydratase/isomerase family.</text>
</comment>
<dbReference type="CDD" id="cd03450">
    <property type="entry name" value="NodN"/>
    <property type="match status" value="1"/>
</dbReference>
<dbReference type="PANTHER" id="PTHR42993">
    <property type="entry name" value="MAOC-LIKE DEHYDRATASE DOMAIN-CONTAINING PROTEIN"/>
    <property type="match status" value="1"/>
</dbReference>
<dbReference type="EMBL" id="JBHMBW010000011">
    <property type="protein sequence ID" value="MFB9624214.1"/>
    <property type="molecule type" value="Genomic_DNA"/>
</dbReference>
<keyword evidence="4" id="KW-1185">Reference proteome</keyword>
<evidence type="ECO:0000259" key="2">
    <source>
        <dbReference type="Pfam" id="PF01575"/>
    </source>
</evidence>
<evidence type="ECO:0000313" key="4">
    <source>
        <dbReference type="Proteomes" id="UP001589532"/>
    </source>
</evidence>
<dbReference type="PANTHER" id="PTHR42993:SF1">
    <property type="entry name" value="MAOC-LIKE DEHYDRATASE DOMAIN-CONTAINING PROTEIN"/>
    <property type="match status" value="1"/>
</dbReference>
<evidence type="ECO:0000256" key="1">
    <source>
        <dbReference type="ARBA" id="ARBA00005254"/>
    </source>
</evidence>
<dbReference type="Pfam" id="PF01575">
    <property type="entry name" value="MaoC_dehydratas"/>
    <property type="match status" value="1"/>
</dbReference>
<sequence>MTITVRGLEEIKTLAGQDLGASSWLQITQERIDAFAAATGDHQWIHVDPGRAAAGPFGGTIAHGYLTLSLVIPLYHELVDIQGVTLSINYGLNKVRFPSPVRAGGKIRLAAKVVSVEDVPDNGVQMLCDFTVEIDGSAKPACAAQAVYRHYASTTQP</sequence>
<name>A0ABV5RXP9_9ACTN</name>
<dbReference type="InterPro" id="IPR002539">
    <property type="entry name" value="MaoC-like_dom"/>
</dbReference>
<reference evidence="3 4" key="1">
    <citation type="submission" date="2024-09" db="EMBL/GenBank/DDBJ databases">
        <authorList>
            <person name="Sun Q."/>
            <person name="Mori K."/>
        </authorList>
    </citation>
    <scope>NUCLEOTIDE SEQUENCE [LARGE SCALE GENOMIC DNA]</scope>
    <source>
        <strain evidence="3 4">JCM 3143</strain>
    </source>
</reference>
<comment type="caution">
    <text evidence="3">The sequence shown here is derived from an EMBL/GenBank/DDBJ whole genome shotgun (WGS) entry which is preliminary data.</text>
</comment>
<dbReference type="Proteomes" id="UP001589532">
    <property type="component" value="Unassembled WGS sequence"/>
</dbReference>
<protein>
    <submittedName>
        <fullName evidence="3">MaoC family dehydratase</fullName>
    </submittedName>
</protein>
<feature type="domain" description="MaoC-like" evidence="2">
    <location>
        <begin position="13"/>
        <end position="120"/>
    </location>
</feature>
<evidence type="ECO:0000313" key="3">
    <source>
        <dbReference type="EMBL" id="MFB9624214.1"/>
    </source>
</evidence>
<gene>
    <name evidence="3" type="ORF">ACFFSA_14095</name>
</gene>
<dbReference type="RefSeq" id="WP_344993166.1">
    <property type="nucleotide sequence ID" value="NZ_BAAAXV010000007.1"/>
</dbReference>
<organism evidence="3 4">
    <name type="scientific">Nonomuraea helvata</name>
    <dbReference type="NCBI Taxonomy" id="37484"/>
    <lineage>
        <taxon>Bacteria</taxon>
        <taxon>Bacillati</taxon>
        <taxon>Actinomycetota</taxon>
        <taxon>Actinomycetes</taxon>
        <taxon>Streptosporangiales</taxon>
        <taxon>Streptosporangiaceae</taxon>
        <taxon>Nonomuraea</taxon>
    </lineage>
</organism>
<dbReference type="InterPro" id="IPR039375">
    <property type="entry name" value="NodN-like"/>
</dbReference>